<dbReference type="EMBL" id="GBHO01006650">
    <property type="protein sequence ID" value="JAG36954.1"/>
    <property type="molecule type" value="Transcribed_RNA"/>
</dbReference>
<gene>
    <name evidence="1" type="ORF">CM83_105448</name>
</gene>
<sequence length="157" mass="17810">DLGTIYPSLECVYRILLDTAFLLLTSPEPLEFTYLLILFSAPAKAFWSAFQLSSHLYLSQTAQLHTITVRLPPDQACPGSCLSLFKLWVPTSFLWSSTVRELSNLKLERVFILSAGVKIPPTRWKPSGDGDLDRRMCLTTKNTFIFNPQLHHSRLLP</sequence>
<accession>A0A0A9YXN1</accession>
<evidence type="ECO:0000313" key="1">
    <source>
        <dbReference type="EMBL" id="JAG36954.1"/>
    </source>
</evidence>
<organism evidence="1">
    <name type="scientific">Lygus hesperus</name>
    <name type="common">Western plant bug</name>
    <dbReference type="NCBI Taxonomy" id="30085"/>
    <lineage>
        <taxon>Eukaryota</taxon>
        <taxon>Metazoa</taxon>
        <taxon>Ecdysozoa</taxon>
        <taxon>Arthropoda</taxon>
        <taxon>Hexapoda</taxon>
        <taxon>Insecta</taxon>
        <taxon>Pterygota</taxon>
        <taxon>Neoptera</taxon>
        <taxon>Paraneoptera</taxon>
        <taxon>Hemiptera</taxon>
        <taxon>Heteroptera</taxon>
        <taxon>Panheteroptera</taxon>
        <taxon>Cimicomorpha</taxon>
        <taxon>Miridae</taxon>
        <taxon>Mirini</taxon>
        <taxon>Lygus</taxon>
    </lineage>
</organism>
<feature type="non-terminal residue" evidence="1">
    <location>
        <position position="1"/>
    </location>
</feature>
<name>A0A0A9YXN1_LYGHE</name>
<reference evidence="1" key="2">
    <citation type="submission" date="2014-07" db="EMBL/GenBank/DDBJ databases">
        <authorList>
            <person name="Hull J."/>
        </authorList>
    </citation>
    <scope>NUCLEOTIDE SEQUENCE</scope>
</reference>
<protein>
    <submittedName>
        <fullName evidence="1">Uncharacterized protein</fullName>
    </submittedName>
</protein>
<dbReference type="AlphaFoldDB" id="A0A0A9YXN1"/>
<reference evidence="1" key="1">
    <citation type="journal article" date="2014" name="PLoS ONE">
        <title>Transcriptome-Based Identification of ABC Transporters in the Western Tarnished Plant Bug Lygus hesperus.</title>
        <authorList>
            <person name="Hull J.J."/>
            <person name="Chaney K."/>
            <person name="Geib S.M."/>
            <person name="Fabrick J.A."/>
            <person name="Brent C.S."/>
            <person name="Walsh D."/>
            <person name="Lavine L.C."/>
        </authorList>
    </citation>
    <scope>NUCLEOTIDE SEQUENCE</scope>
</reference>
<proteinExistence type="predicted"/>